<protein>
    <submittedName>
        <fullName evidence="2">Uncharacterized protein</fullName>
    </submittedName>
</protein>
<keyword evidence="1" id="KW-1133">Transmembrane helix</keyword>
<sequence>MAADAWGFQKIIQATAQSMAETMSRLERKKETLNKGLFHNNLFSSSLTCWMYSSFLKIFRLELLGDFELAELEGLDEQVKGKFKHGVFEGETGNFNHEKFHTWLCMEFMAMSIVFTVAMNVYIGLLSELYDKAVERKNGLYNHWLASTAYRFLCRSVCLCRFGRCVPEDKGPGQHQSGLMWFAYEEDHLLDVAT</sequence>
<proteinExistence type="predicted"/>
<reference evidence="2 3" key="1">
    <citation type="submission" date="2024-02" db="EMBL/GenBank/DDBJ databases">
        <authorList>
            <person name="Chen Y."/>
            <person name="Shah S."/>
            <person name="Dougan E. K."/>
            <person name="Thang M."/>
            <person name="Chan C."/>
        </authorList>
    </citation>
    <scope>NUCLEOTIDE SEQUENCE [LARGE SCALE GENOMIC DNA]</scope>
</reference>
<feature type="transmembrane region" description="Helical" evidence="1">
    <location>
        <begin position="108"/>
        <end position="127"/>
    </location>
</feature>
<gene>
    <name evidence="2" type="ORF">CCMP2556_LOCUS46328</name>
</gene>
<keyword evidence="1" id="KW-0472">Membrane</keyword>
<evidence type="ECO:0000313" key="3">
    <source>
        <dbReference type="Proteomes" id="UP001642484"/>
    </source>
</evidence>
<evidence type="ECO:0000256" key="1">
    <source>
        <dbReference type="SAM" id="Phobius"/>
    </source>
</evidence>
<dbReference type="Proteomes" id="UP001642484">
    <property type="component" value="Unassembled WGS sequence"/>
</dbReference>
<keyword evidence="1" id="KW-0812">Transmembrane</keyword>
<accession>A0ABP0RDL4</accession>
<keyword evidence="3" id="KW-1185">Reference proteome</keyword>
<comment type="caution">
    <text evidence="2">The sequence shown here is derived from an EMBL/GenBank/DDBJ whole genome shotgun (WGS) entry which is preliminary data.</text>
</comment>
<evidence type="ECO:0000313" key="2">
    <source>
        <dbReference type="EMBL" id="CAK9097660.1"/>
    </source>
</evidence>
<dbReference type="EMBL" id="CAXAMN010025761">
    <property type="protein sequence ID" value="CAK9097660.1"/>
    <property type="molecule type" value="Genomic_DNA"/>
</dbReference>
<organism evidence="2 3">
    <name type="scientific">Durusdinium trenchii</name>
    <dbReference type="NCBI Taxonomy" id="1381693"/>
    <lineage>
        <taxon>Eukaryota</taxon>
        <taxon>Sar</taxon>
        <taxon>Alveolata</taxon>
        <taxon>Dinophyceae</taxon>
        <taxon>Suessiales</taxon>
        <taxon>Symbiodiniaceae</taxon>
        <taxon>Durusdinium</taxon>
    </lineage>
</organism>
<name>A0ABP0RDL4_9DINO</name>